<evidence type="ECO:0000259" key="1">
    <source>
        <dbReference type="PROSITE" id="PS50042"/>
    </source>
</evidence>
<dbReference type="GO" id="GO:0008773">
    <property type="term" value="F:[protein-PII] uridylyltransferase activity"/>
    <property type="evidence" value="ECO:0007669"/>
    <property type="project" value="InterPro"/>
</dbReference>
<dbReference type="Gene3D" id="2.60.120.10">
    <property type="entry name" value="Jelly Rolls"/>
    <property type="match status" value="1"/>
</dbReference>
<reference evidence="2 3" key="1">
    <citation type="submission" date="2019-03" db="EMBL/GenBank/DDBJ databases">
        <title>Freshwater and sediment microbial communities from various areas in North America, analyzing microbe dynamics in response to fracking.</title>
        <authorList>
            <person name="Lamendella R."/>
        </authorList>
    </citation>
    <scope>NUCLEOTIDE SEQUENCE [LARGE SCALE GENOMIC DNA]</scope>
    <source>
        <strain evidence="2 3">1_TX</strain>
    </source>
</reference>
<accession>A0A4R6HLP3</accession>
<name>A0A4R6HLP3_9GAMM</name>
<dbReference type="Proteomes" id="UP000295150">
    <property type="component" value="Unassembled WGS sequence"/>
</dbReference>
<protein>
    <submittedName>
        <fullName evidence="2">CBS domain-containing protein</fullName>
    </submittedName>
</protein>
<dbReference type="InterPro" id="IPR000644">
    <property type="entry name" value="CBS_dom"/>
</dbReference>
<keyword evidence="3" id="KW-1185">Reference proteome</keyword>
<dbReference type="InterPro" id="IPR005105">
    <property type="entry name" value="GlnD_Uridyltrans_N"/>
</dbReference>
<gene>
    <name evidence="2" type="ORF">DFO68_10658</name>
</gene>
<dbReference type="OrthoDB" id="9808528at2"/>
<dbReference type="Pfam" id="PF00571">
    <property type="entry name" value="CBS"/>
    <property type="match status" value="1"/>
</dbReference>
<dbReference type="GO" id="GO:0016020">
    <property type="term" value="C:membrane"/>
    <property type="evidence" value="ECO:0007669"/>
    <property type="project" value="InterPro"/>
</dbReference>
<dbReference type="PANTHER" id="PTHR43773">
    <property type="entry name" value="MAGNESIUM TRANSPORTER MGTE"/>
    <property type="match status" value="1"/>
</dbReference>
<dbReference type="GO" id="GO:0015095">
    <property type="term" value="F:magnesium ion transmembrane transporter activity"/>
    <property type="evidence" value="ECO:0007669"/>
    <property type="project" value="InterPro"/>
</dbReference>
<dbReference type="AlphaFoldDB" id="A0A4R6HLP3"/>
<dbReference type="InterPro" id="IPR018821">
    <property type="entry name" value="DUF294_put_nucleoTrafse_sb-bd"/>
</dbReference>
<dbReference type="PROSITE" id="PS50042">
    <property type="entry name" value="CNMP_BINDING_3"/>
    <property type="match status" value="1"/>
</dbReference>
<dbReference type="PANTHER" id="PTHR43773:SF1">
    <property type="entry name" value="MAGNESIUM TRANSPORTER MGTE"/>
    <property type="match status" value="1"/>
</dbReference>
<evidence type="ECO:0000313" key="3">
    <source>
        <dbReference type="Proteomes" id="UP000295150"/>
    </source>
</evidence>
<dbReference type="SUPFAM" id="SSF54631">
    <property type="entry name" value="CBS-domain pair"/>
    <property type="match status" value="1"/>
</dbReference>
<feature type="domain" description="Cyclic nucleotide-binding" evidence="1">
    <location>
        <begin position="10"/>
        <end position="111"/>
    </location>
</feature>
<dbReference type="Pfam" id="PF10335">
    <property type="entry name" value="DUF294_C"/>
    <property type="match status" value="1"/>
</dbReference>
<dbReference type="InterPro" id="IPR000595">
    <property type="entry name" value="cNMP-bd_dom"/>
</dbReference>
<dbReference type="SUPFAM" id="SSF51206">
    <property type="entry name" value="cAMP-binding domain-like"/>
    <property type="match status" value="1"/>
</dbReference>
<dbReference type="InterPro" id="IPR014710">
    <property type="entry name" value="RmlC-like_jellyroll"/>
</dbReference>
<dbReference type="RefSeq" id="WP_133482877.1">
    <property type="nucleotide sequence ID" value="NZ_SNWH01000006.1"/>
</dbReference>
<dbReference type="InterPro" id="IPR018490">
    <property type="entry name" value="cNMP-bd_dom_sf"/>
</dbReference>
<dbReference type="SMART" id="SM00116">
    <property type="entry name" value="CBS"/>
    <property type="match status" value="2"/>
</dbReference>
<sequence>MVDVELSQPPFSFLDEEGRDRVRSGIDLAYFERDQIILDAGQPGEYVFLIHKGEVAELDPTLPGAQSRIGHYTVGDLFGAISILNGKSRYRFRAEQECLCYLLPKGLFKQLCEAYPAFAEFFRQRLAHKTRLLTERRAEGGVAMAGFMLARVDQCMRDPILVESTTSIAGAVHTLNDSHADSLLVQGEEGAGMVTKTDLLNALVVEGLPQQEPVREIAHFALITARRDQYLFEVLVQMTRFKVERVVVMEQDAPVGVVELTDVLSYFSSRSYVVSLQVEQANSLEALAGASRRTPELVRALMAQGVKLRFAMGLLAAINGRIINKAWGFVIDECYHADSCLMVMGSEGRGEQILKTDQDNGLILADDLEWPDCHEQMQRFTETLIKLGYPSCPGNIMVSNPEWVGTETEWRGRIAQWAASRDGESLLRLAIMLDSHAVAGKTTLLERLREELFERCSRDEILLSYFARTALRFSTPLTLFGSLKKPQHGIDIKKGGIFPIVHGVRTLALERRITATSTLDRLDALVADGRLEERFAEDLGEALSLFTELRLRQQLERLDNPDGRDESPDRVVVQELSSLERDLLREALHIVKDFKQRLSYRFHLEYS</sequence>
<dbReference type="Gene3D" id="3.10.580.10">
    <property type="entry name" value="CBS-domain"/>
    <property type="match status" value="1"/>
</dbReference>
<organism evidence="2 3">
    <name type="scientific">Halomonas ventosae</name>
    <dbReference type="NCBI Taxonomy" id="229007"/>
    <lineage>
        <taxon>Bacteria</taxon>
        <taxon>Pseudomonadati</taxon>
        <taxon>Pseudomonadota</taxon>
        <taxon>Gammaproteobacteria</taxon>
        <taxon>Oceanospirillales</taxon>
        <taxon>Halomonadaceae</taxon>
        <taxon>Halomonas</taxon>
    </lineage>
</organism>
<dbReference type="InterPro" id="IPR006669">
    <property type="entry name" value="MgtE_transporter"/>
</dbReference>
<proteinExistence type="predicted"/>
<dbReference type="Pfam" id="PF03445">
    <property type="entry name" value="DUF294"/>
    <property type="match status" value="1"/>
</dbReference>
<dbReference type="CDD" id="cd05401">
    <property type="entry name" value="NT_GlnE_GlnD_like"/>
    <property type="match status" value="1"/>
</dbReference>
<evidence type="ECO:0000313" key="2">
    <source>
        <dbReference type="EMBL" id="TDO09810.1"/>
    </source>
</evidence>
<dbReference type="SMART" id="SM00100">
    <property type="entry name" value="cNMP"/>
    <property type="match status" value="1"/>
</dbReference>
<dbReference type="Pfam" id="PF00027">
    <property type="entry name" value="cNMP_binding"/>
    <property type="match status" value="1"/>
</dbReference>
<dbReference type="EMBL" id="SNWH01000006">
    <property type="protein sequence ID" value="TDO09810.1"/>
    <property type="molecule type" value="Genomic_DNA"/>
</dbReference>
<dbReference type="CDD" id="cd00038">
    <property type="entry name" value="CAP_ED"/>
    <property type="match status" value="1"/>
</dbReference>
<comment type="caution">
    <text evidence="2">The sequence shown here is derived from an EMBL/GenBank/DDBJ whole genome shotgun (WGS) entry which is preliminary data.</text>
</comment>
<dbReference type="InterPro" id="IPR046342">
    <property type="entry name" value="CBS_dom_sf"/>
</dbReference>